<feature type="compositionally biased region" description="Low complexity" evidence="1">
    <location>
        <begin position="23"/>
        <end position="33"/>
    </location>
</feature>
<evidence type="ECO:0000256" key="2">
    <source>
        <dbReference type="SAM" id="Phobius"/>
    </source>
</evidence>
<keyword evidence="2" id="KW-0812">Transmembrane</keyword>
<sequence>MNTAYTTSSYSKTNPTTNNARGSSTPSESPSTSMTQIASPQNVSLSNSSPSFEPDTSPTIISIPSSTVTSDTCTSTCVVRHDSCETKTKLCLWEWVTICCGAFILIHSIIIGSLCYQIRALKKKLKSSQRYSFPIKENGAWIENQDIPLWQKRASAFVSETPTGEDNPTLTT</sequence>
<protein>
    <submittedName>
        <fullName evidence="3">Uncharacterized protein</fullName>
    </submittedName>
</protein>
<feature type="compositionally biased region" description="Polar residues" evidence="1">
    <location>
        <begin position="1"/>
        <end position="22"/>
    </location>
</feature>
<feature type="transmembrane region" description="Helical" evidence="2">
    <location>
        <begin position="92"/>
        <end position="116"/>
    </location>
</feature>
<feature type="compositionally biased region" description="Polar residues" evidence="1">
    <location>
        <begin position="34"/>
        <end position="51"/>
    </location>
</feature>
<dbReference type="AlphaFoldDB" id="A0A6S7FMM2"/>
<evidence type="ECO:0000256" key="1">
    <source>
        <dbReference type="SAM" id="MobiDB-lite"/>
    </source>
</evidence>
<feature type="region of interest" description="Disordered" evidence="1">
    <location>
        <begin position="1"/>
        <end position="60"/>
    </location>
</feature>
<evidence type="ECO:0000313" key="3">
    <source>
        <dbReference type="EMBL" id="CAB3981015.1"/>
    </source>
</evidence>
<dbReference type="EMBL" id="CACRXK020000345">
    <property type="protein sequence ID" value="CAB3981015.1"/>
    <property type="molecule type" value="Genomic_DNA"/>
</dbReference>
<keyword evidence="2" id="KW-0472">Membrane</keyword>
<reference evidence="3" key="1">
    <citation type="submission" date="2020-04" db="EMBL/GenBank/DDBJ databases">
        <authorList>
            <person name="Alioto T."/>
            <person name="Alioto T."/>
            <person name="Gomez Garrido J."/>
        </authorList>
    </citation>
    <scope>NUCLEOTIDE SEQUENCE</scope>
    <source>
        <strain evidence="3">A484AB</strain>
    </source>
</reference>
<proteinExistence type="predicted"/>
<keyword evidence="4" id="KW-1185">Reference proteome</keyword>
<comment type="caution">
    <text evidence="3">The sequence shown here is derived from an EMBL/GenBank/DDBJ whole genome shotgun (WGS) entry which is preliminary data.</text>
</comment>
<keyword evidence="2" id="KW-1133">Transmembrane helix</keyword>
<dbReference type="Proteomes" id="UP001152795">
    <property type="component" value="Unassembled WGS sequence"/>
</dbReference>
<organism evidence="3 4">
    <name type="scientific">Paramuricea clavata</name>
    <name type="common">Red gorgonian</name>
    <name type="synonym">Violescent sea-whip</name>
    <dbReference type="NCBI Taxonomy" id="317549"/>
    <lineage>
        <taxon>Eukaryota</taxon>
        <taxon>Metazoa</taxon>
        <taxon>Cnidaria</taxon>
        <taxon>Anthozoa</taxon>
        <taxon>Octocorallia</taxon>
        <taxon>Malacalcyonacea</taxon>
        <taxon>Plexauridae</taxon>
        <taxon>Paramuricea</taxon>
    </lineage>
</organism>
<dbReference type="OrthoDB" id="10591492at2759"/>
<name>A0A6S7FMM2_PARCT</name>
<evidence type="ECO:0000313" key="4">
    <source>
        <dbReference type="Proteomes" id="UP001152795"/>
    </source>
</evidence>
<gene>
    <name evidence="3" type="ORF">PACLA_8A019843</name>
</gene>
<accession>A0A6S7FMM2</accession>